<feature type="transmembrane region" description="Helical" evidence="2">
    <location>
        <begin position="85"/>
        <end position="109"/>
    </location>
</feature>
<proteinExistence type="predicted"/>
<name>A0A833WQR7_PHYIN</name>
<keyword evidence="2" id="KW-0472">Membrane</keyword>
<keyword evidence="2" id="KW-0812">Transmembrane</keyword>
<evidence type="ECO:0000313" key="4">
    <source>
        <dbReference type="Proteomes" id="UP000602510"/>
    </source>
</evidence>
<reference evidence="3" key="1">
    <citation type="submission" date="2020-04" db="EMBL/GenBank/DDBJ databases">
        <title>Hybrid Assembly of Korean Phytophthora infestans isolates.</title>
        <authorList>
            <person name="Prokchorchik M."/>
            <person name="Lee Y."/>
            <person name="Seo J."/>
            <person name="Cho J.-H."/>
            <person name="Park Y.-E."/>
            <person name="Jang D.-C."/>
            <person name="Im J.-S."/>
            <person name="Choi J.-G."/>
            <person name="Park H.-J."/>
            <person name="Lee G.-B."/>
            <person name="Lee Y.-G."/>
            <person name="Hong S.-Y."/>
            <person name="Cho K."/>
            <person name="Sohn K.H."/>
        </authorList>
    </citation>
    <scope>NUCLEOTIDE SEQUENCE</scope>
    <source>
        <strain evidence="3">KR_1_A1</strain>
    </source>
</reference>
<evidence type="ECO:0008006" key="5">
    <source>
        <dbReference type="Google" id="ProtNLM"/>
    </source>
</evidence>
<comment type="caution">
    <text evidence="3">The sequence shown here is derived from an EMBL/GenBank/DDBJ whole genome shotgun (WGS) entry which is preliminary data.</text>
</comment>
<evidence type="ECO:0000256" key="1">
    <source>
        <dbReference type="SAM" id="MobiDB-lite"/>
    </source>
</evidence>
<keyword evidence="2" id="KW-1133">Transmembrane helix</keyword>
<protein>
    <recommendedName>
        <fullName evidence="5">Transmembrane protein</fullName>
    </recommendedName>
</protein>
<keyword evidence="4" id="KW-1185">Reference proteome</keyword>
<feature type="region of interest" description="Disordered" evidence="1">
    <location>
        <begin position="57"/>
        <end position="76"/>
    </location>
</feature>
<evidence type="ECO:0000256" key="2">
    <source>
        <dbReference type="SAM" id="Phobius"/>
    </source>
</evidence>
<accession>A0A833WQR7</accession>
<sequence>MKTTIDIGSETLPPRLASIVFVPLNSAAQTASKLTCKRDTRAPFHCSKAAKRDLPRVNDWHSRGGETPELRVDQSSRSTDLNGTAVARLLLGAGGVAALGGLVAVLGLASRLLGLAAVLSLLQCGTGGSTDLRLLVALLADLRDTNDGTLDLGGLASTTASDLLNLLLRNQHDNIRTLSFLFMRRQPRVHDLSGLLALHEERLALRVEEDVGRAIATDVARAVAGVDAALAERARLGPGEIKRRR</sequence>
<evidence type="ECO:0000313" key="3">
    <source>
        <dbReference type="EMBL" id="KAF4034131.1"/>
    </source>
</evidence>
<dbReference type="EMBL" id="WSZM01000385">
    <property type="protein sequence ID" value="KAF4034131.1"/>
    <property type="molecule type" value="Genomic_DNA"/>
</dbReference>
<organism evidence="3 4">
    <name type="scientific">Phytophthora infestans</name>
    <name type="common">Potato late blight agent</name>
    <name type="synonym">Botrytis infestans</name>
    <dbReference type="NCBI Taxonomy" id="4787"/>
    <lineage>
        <taxon>Eukaryota</taxon>
        <taxon>Sar</taxon>
        <taxon>Stramenopiles</taxon>
        <taxon>Oomycota</taxon>
        <taxon>Peronosporomycetes</taxon>
        <taxon>Peronosporales</taxon>
        <taxon>Peronosporaceae</taxon>
        <taxon>Phytophthora</taxon>
    </lineage>
</organism>
<gene>
    <name evidence="3" type="ORF">GN244_ATG13916</name>
</gene>
<dbReference type="Proteomes" id="UP000602510">
    <property type="component" value="Unassembled WGS sequence"/>
</dbReference>
<dbReference type="AlphaFoldDB" id="A0A833WQR7"/>
<feature type="compositionally biased region" description="Basic and acidic residues" evidence="1">
    <location>
        <begin position="57"/>
        <end position="74"/>
    </location>
</feature>